<proteinExistence type="predicted"/>
<organism evidence="1 2">
    <name type="scientific">Stappia albiluteola</name>
    <dbReference type="NCBI Taxonomy" id="2758565"/>
    <lineage>
        <taxon>Bacteria</taxon>
        <taxon>Pseudomonadati</taxon>
        <taxon>Pseudomonadota</taxon>
        <taxon>Alphaproteobacteria</taxon>
        <taxon>Hyphomicrobiales</taxon>
        <taxon>Stappiaceae</taxon>
        <taxon>Stappia</taxon>
    </lineage>
</organism>
<evidence type="ECO:0008006" key="3">
    <source>
        <dbReference type="Google" id="ProtNLM"/>
    </source>
</evidence>
<dbReference type="AlphaFoldDB" id="A0A839ADD8"/>
<evidence type="ECO:0000313" key="2">
    <source>
        <dbReference type="Proteomes" id="UP000541109"/>
    </source>
</evidence>
<gene>
    <name evidence="1" type="ORF">H2509_11215</name>
</gene>
<protein>
    <recommendedName>
        <fullName evidence="3">DUF1127 domain-containing protein</fullName>
    </recommendedName>
</protein>
<comment type="caution">
    <text evidence="1">The sequence shown here is derived from an EMBL/GenBank/DDBJ whole genome shotgun (WGS) entry which is preliminary data.</text>
</comment>
<sequence length="83" mass="8946">MGMGTIDTIKAHDREFCTGTIAAADETARTGGSFVAAVLARLLKGFRARRNSALLNELTAAQLADVGLRRNPLTGRYERNPEV</sequence>
<reference evidence="1 2" key="1">
    <citation type="submission" date="2020-07" db="EMBL/GenBank/DDBJ databases">
        <title>Stappia sp., F7233, whole genome shotgun sequencing project.</title>
        <authorList>
            <person name="Jiang S."/>
            <person name="Liu Z.W."/>
            <person name="Du Z.J."/>
        </authorList>
    </citation>
    <scope>NUCLEOTIDE SEQUENCE [LARGE SCALE GENOMIC DNA]</scope>
    <source>
        <strain evidence="1 2">F7233</strain>
    </source>
</reference>
<dbReference type="EMBL" id="JACFXV010000053">
    <property type="protein sequence ID" value="MBA5777693.1"/>
    <property type="molecule type" value="Genomic_DNA"/>
</dbReference>
<evidence type="ECO:0000313" key="1">
    <source>
        <dbReference type="EMBL" id="MBA5777693.1"/>
    </source>
</evidence>
<keyword evidence="2" id="KW-1185">Reference proteome</keyword>
<name>A0A839ADD8_9HYPH</name>
<accession>A0A839ADD8</accession>
<dbReference type="RefSeq" id="WP_182165264.1">
    <property type="nucleotide sequence ID" value="NZ_JACFXV010000053.1"/>
</dbReference>
<dbReference type="Proteomes" id="UP000541109">
    <property type="component" value="Unassembled WGS sequence"/>
</dbReference>